<dbReference type="EMBL" id="JALJOQ010000204">
    <property type="protein sequence ID" value="KAK9789601.1"/>
    <property type="molecule type" value="Genomic_DNA"/>
</dbReference>
<protein>
    <submittedName>
        <fullName evidence="2">Uncharacterized protein</fullName>
    </submittedName>
</protein>
<sequence length="496" mass="53446">MNVSAIEADVHTLLRAFAEAVLHHGAPVCFATLRSVWQRLNFSFVLYQADRERFTDPCAHDHAGAIFALFALYYAQPEQNGMQGITLAPLSTMQSAPRSTDPSSIPDQPATDQQPNGVTCTADAGVSVAVASKAAGSSHQAKTGPTADALAQQQGMSAEMSMPGAAIPAAKSASAAEPSGEGGMAGKTRDARVRIYTPLSLLRHIIACISDDSSLADSFPAGLRVEMRTCVRKLLQDNAFVIGAVRKPVKWKVTRKKKEDTADAELPWLERLKMTSQQAAGAPSHRSQVQLSAAGLKVLTHLTFAMDSTRIRANVQLLLDSYRSKHASLASLTPAGMSHPEILLDPGMANHIDRAAQRIGREVNTVLEANRRQKTGRKRKSQEPPEMQAADLAVPPEEDIFTTTPLPLPGDASQNGDTAHAQDTARGNARARKRGRGSSDDPGVQGGRGGVSRDVATGLRGYAKIVMELTRRQDEERARRSDDEDLDDLNDVYQDY</sequence>
<reference evidence="2 3" key="1">
    <citation type="journal article" date="2024" name="Nat. Commun.">
        <title>Phylogenomics reveals the evolutionary origins of lichenization in chlorophyte algae.</title>
        <authorList>
            <person name="Puginier C."/>
            <person name="Libourel C."/>
            <person name="Otte J."/>
            <person name="Skaloud P."/>
            <person name="Haon M."/>
            <person name="Grisel S."/>
            <person name="Petersen M."/>
            <person name="Berrin J.G."/>
            <person name="Delaux P.M."/>
            <person name="Dal Grande F."/>
            <person name="Keller J."/>
        </authorList>
    </citation>
    <scope>NUCLEOTIDE SEQUENCE [LARGE SCALE GENOMIC DNA]</scope>
    <source>
        <strain evidence="2 3">SAG 2036</strain>
    </source>
</reference>
<feature type="compositionally biased region" description="Basic and acidic residues" evidence="1">
    <location>
        <begin position="469"/>
        <end position="482"/>
    </location>
</feature>
<comment type="caution">
    <text evidence="2">The sequence shown here is derived from an EMBL/GenBank/DDBJ whole genome shotgun (WGS) entry which is preliminary data.</text>
</comment>
<keyword evidence="3" id="KW-1185">Reference proteome</keyword>
<dbReference type="GO" id="GO:0043565">
    <property type="term" value="F:sequence-specific DNA binding"/>
    <property type="evidence" value="ECO:0007669"/>
    <property type="project" value="TreeGrafter"/>
</dbReference>
<dbReference type="AlphaFoldDB" id="A0AAW1NKM9"/>
<feature type="compositionally biased region" description="Low complexity" evidence="1">
    <location>
        <begin position="162"/>
        <end position="179"/>
    </location>
</feature>
<accession>A0AAW1NKM9</accession>
<dbReference type="GO" id="GO:0042796">
    <property type="term" value="P:snRNA transcription by RNA polymerase III"/>
    <property type="evidence" value="ECO:0007669"/>
    <property type="project" value="TreeGrafter"/>
</dbReference>
<dbReference type="GO" id="GO:0019185">
    <property type="term" value="C:snRNA-activating protein complex"/>
    <property type="evidence" value="ECO:0007669"/>
    <property type="project" value="TreeGrafter"/>
</dbReference>
<organism evidence="2 3">
    <name type="scientific">Symbiochloris irregularis</name>
    <dbReference type="NCBI Taxonomy" id="706552"/>
    <lineage>
        <taxon>Eukaryota</taxon>
        <taxon>Viridiplantae</taxon>
        <taxon>Chlorophyta</taxon>
        <taxon>core chlorophytes</taxon>
        <taxon>Trebouxiophyceae</taxon>
        <taxon>Trebouxiales</taxon>
        <taxon>Trebouxiaceae</taxon>
        <taxon>Symbiochloris</taxon>
    </lineage>
</organism>
<dbReference type="PANTHER" id="PTHR15131">
    <property type="entry name" value="SMALL NUCLEAR RNA ACTIVATING COMPLEX, POLYPEPTIDE 1"/>
    <property type="match status" value="1"/>
</dbReference>
<name>A0AAW1NKM9_9CHLO</name>
<dbReference type="Proteomes" id="UP001465755">
    <property type="component" value="Unassembled WGS sequence"/>
</dbReference>
<feature type="region of interest" description="Disordered" evidence="1">
    <location>
        <begin position="363"/>
        <end position="496"/>
    </location>
</feature>
<proteinExistence type="predicted"/>
<feature type="region of interest" description="Disordered" evidence="1">
    <location>
        <begin position="136"/>
        <end position="187"/>
    </location>
</feature>
<gene>
    <name evidence="2" type="ORF">WJX73_008861</name>
</gene>
<feature type="region of interest" description="Disordered" evidence="1">
    <location>
        <begin position="92"/>
        <end position="119"/>
    </location>
</feature>
<evidence type="ECO:0000256" key="1">
    <source>
        <dbReference type="SAM" id="MobiDB-lite"/>
    </source>
</evidence>
<evidence type="ECO:0000313" key="2">
    <source>
        <dbReference type="EMBL" id="KAK9789601.1"/>
    </source>
</evidence>
<dbReference type="PANTHER" id="PTHR15131:SF3">
    <property type="entry name" value="SNRNA-ACTIVATING PROTEIN COMPLEX SUBUNIT 1"/>
    <property type="match status" value="1"/>
</dbReference>
<evidence type="ECO:0000313" key="3">
    <source>
        <dbReference type="Proteomes" id="UP001465755"/>
    </source>
</evidence>
<dbReference type="GO" id="GO:0042795">
    <property type="term" value="P:snRNA transcription by RNA polymerase II"/>
    <property type="evidence" value="ECO:0007669"/>
    <property type="project" value="TreeGrafter"/>
</dbReference>